<dbReference type="EMBL" id="PXXK01000348">
    <property type="protein sequence ID" value="RFN45572.1"/>
    <property type="molecule type" value="Genomic_DNA"/>
</dbReference>
<dbReference type="AlphaFoldDB" id="A0A395MCD0"/>
<sequence>MAAETTFVEGWEWPEGCDDMAVDEKELKLPVPEEVASAPIVPWQELQQQQEGDQVGREASYGQDYAP</sequence>
<evidence type="ECO:0000313" key="2">
    <source>
        <dbReference type="EMBL" id="RFN45572.1"/>
    </source>
</evidence>
<keyword evidence="3" id="KW-1185">Reference proteome</keyword>
<protein>
    <submittedName>
        <fullName evidence="2">Uncharacterized protein</fullName>
    </submittedName>
</protein>
<proteinExistence type="predicted"/>
<comment type="caution">
    <text evidence="2">The sequence shown here is derived from an EMBL/GenBank/DDBJ whole genome shotgun (WGS) entry which is preliminary data.</text>
</comment>
<evidence type="ECO:0000256" key="1">
    <source>
        <dbReference type="SAM" id="MobiDB-lite"/>
    </source>
</evidence>
<organism evidence="2 3">
    <name type="scientific">Fusarium flagelliforme</name>
    <dbReference type="NCBI Taxonomy" id="2675880"/>
    <lineage>
        <taxon>Eukaryota</taxon>
        <taxon>Fungi</taxon>
        <taxon>Dikarya</taxon>
        <taxon>Ascomycota</taxon>
        <taxon>Pezizomycotina</taxon>
        <taxon>Sordariomycetes</taxon>
        <taxon>Hypocreomycetidae</taxon>
        <taxon>Hypocreales</taxon>
        <taxon>Nectriaceae</taxon>
        <taxon>Fusarium</taxon>
        <taxon>Fusarium incarnatum-equiseti species complex</taxon>
    </lineage>
</organism>
<feature type="compositionally biased region" description="Low complexity" evidence="1">
    <location>
        <begin position="44"/>
        <end position="53"/>
    </location>
</feature>
<gene>
    <name evidence="2" type="ORF">FIE12Z_10177</name>
</gene>
<name>A0A395MCD0_9HYPO</name>
<accession>A0A395MCD0</accession>
<reference evidence="2 3" key="1">
    <citation type="journal article" date="2018" name="PLoS Pathog.">
        <title>Evolution of structural diversity of trichothecenes, a family of toxins produced by plant pathogenic and entomopathogenic fungi.</title>
        <authorList>
            <person name="Proctor R.H."/>
            <person name="McCormick S.P."/>
            <person name="Kim H.S."/>
            <person name="Cardoza R.E."/>
            <person name="Stanley A.M."/>
            <person name="Lindo L."/>
            <person name="Kelly A."/>
            <person name="Brown D.W."/>
            <person name="Lee T."/>
            <person name="Vaughan M.M."/>
            <person name="Alexander N.J."/>
            <person name="Busman M."/>
            <person name="Gutierrez S."/>
        </authorList>
    </citation>
    <scope>NUCLEOTIDE SEQUENCE [LARGE SCALE GENOMIC DNA]</scope>
    <source>
        <strain evidence="2 3">NRRL 13405</strain>
    </source>
</reference>
<dbReference type="Proteomes" id="UP000265631">
    <property type="component" value="Unassembled WGS sequence"/>
</dbReference>
<feature type="region of interest" description="Disordered" evidence="1">
    <location>
        <begin position="40"/>
        <end position="67"/>
    </location>
</feature>
<evidence type="ECO:0000313" key="3">
    <source>
        <dbReference type="Proteomes" id="UP000265631"/>
    </source>
</evidence>